<dbReference type="AlphaFoldDB" id="A0A0L8GZD9"/>
<sequence length="73" mass="8853">MYKTNVLEKNMSQHLFYVIHPKNIGPLCFNYHLYFNYHFSFNIATICNTTLVYSLNYCHTTISVIFRFSYIWL</sequence>
<dbReference type="EMBL" id="KQ419930">
    <property type="protein sequence ID" value="KOF81940.1"/>
    <property type="molecule type" value="Genomic_DNA"/>
</dbReference>
<protein>
    <submittedName>
        <fullName evidence="1">Uncharacterized protein</fullName>
    </submittedName>
</protein>
<reference evidence="1" key="1">
    <citation type="submission" date="2015-07" db="EMBL/GenBank/DDBJ databases">
        <title>MeaNS - Measles Nucleotide Surveillance Program.</title>
        <authorList>
            <person name="Tran T."/>
            <person name="Druce J."/>
        </authorList>
    </citation>
    <scope>NUCLEOTIDE SEQUENCE</scope>
    <source>
        <strain evidence="1">UCB-OBI-ISO-001</strain>
        <tissue evidence="1">Gonad</tissue>
    </source>
</reference>
<evidence type="ECO:0000313" key="1">
    <source>
        <dbReference type="EMBL" id="KOF81940.1"/>
    </source>
</evidence>
<name>A0A0L8GZD9_OCTBM</name>
<gene>
    <name evidence="1" type="ORF">OCBIM_22025938mg</name>
</gene>
<proteinExistence type="predicted"/>
<accession>A0A0L8GZD9</accession>
<organism evidence="1">
    <name type="scientific">Octopus bimaculoides</name>
    <name type="common">California two-spotted octopus</name>
    <dbReference type="NCBI Taxonomy" id="37653"/>
    <lineage>
        <taxon>Eukaryota</taxon>
        <taxon>Metazoa</taxon>
        <taxon>Spiralia</taxon>
        <taxon>Lophotrochozoa</taxon>
        <taxon>Mollusca</taxon>
        <taxon>Cephalopoda</taxon>
        <taxon>Coleoidea</taxon>
        <taxon>Octopodiformes</taxon>
        <taxon>Octopoda</taxon>
        <taxon>Incirrata</taxon>
        <taxon>Octopodidae</taxon>
        <taxon>Octopus</taxon>
    </lineage>
</organism>